<evidence type="ECO:0000313" key="7">
    <source>
        <dbReference type="Proteomes" id="UP000287615"/>
    </source>
</evidence>
<dbReference type="CDD" id="cd10147">
    <property type="entry name" value="Wzt_C-like"/>
    <property type="match status" value="1"/>
</dbReference>
<dbReference type="Pfam" id="PF14524">
    <property type="entry name" value="Wzt_C"/>
    <property type="match status" value="1"/>
</dbReference>
<evidence type="ECO:0000256" key="2">
    <source>
        <dbReference type="ARBA" id="ARBA00022448"/>
    </source>
</evidence>
<dbReference type="GO" id="GO:0016887">
    <property type="term" value="F:ATP hydrolysis activity"/>
    <property type="evidence" value="ECO:0007669"/>
    <property type="project" value="InterPro"/>
</dbReference>
<dbReference type="Pfam" id="PF00005">
    <property type="entry name" value="ABC_tran"/>
    <property type="match status" value="1"/>
</dbReference>
<name>A0A444JCU8_9BACT</name>
<dbReference type="GO" id="GO:0140359">
    <property type="term" value="F:ABC-type transporter activity"/>
    <property type="evidence" value="ECO:0007669"/>
    <property type="project" value="InterPro"/>
</dbReference>
<dbReference type="GO" id="GO:0016020">
    <property type="term" value="C:membrane"/>
    <property type="evidence" value="ECO:0007669"/>
    <property type="project" value="InterPro"/>
</dbReference>
<evidence type="ECO:0000256" key="4">
    <source>
        <dbReference type="ARBA" id="ARBA00022840"/>
    </source>
</evidence>
<sequence length="430" mass="48281">MSTVISIENLWKEYRLGVIGHGTLTKDLQSWWAKVRGKEDPNSQIAPMMAGQEKQIDGDHFWALQDVNLEVKEGEILGVIGKNGAGKSTLLKILSRVTAPTKGNIKVKGRIASLLEVGTGFHPELTGRENIFMNGAILGMSKWEIRNKLDEIIDFSGVEDFVDTPVKRYSSGMYVRLAFAVAAHLEPEILIIDEVLAVGDAEFQKKCTGKMKEVSGQGRTVIFVSHNLNTVKALCGQCVELRHGRISEKKDTESVVSAYLKNDREKVHNDIDTAGYISQKASVYNTGQIKFNRINIIDKKDVVIQDVVYRDDIRLKLQLSSDANYDDLLFHTYINTAEGTNVSYATNLYKDVDVPLMRGENHLFIQLANNLQPGEYFISCSVSKVDGMTLDYVENIIKFNIYVDSALSRPIAWKNPYRGLTVLDSRWRVQ</sequence>
<evidence type="ECO:0000256" key="3">
    <source>
        <dbReference type="ARBA" id="ARBA00022741"/>
    </source>
</evidence>
<dbReference type="Gene3D" id="2.70.50.60">
    <property type="entry name" value="abc- transporter (atp binding component) like domain"/>
    <property type="match status" value="1"/>
</dbReference>
<comment type="caution">
    <text evidence="6">The sequence shown here is derived from an EMBL/GenBank/DDBJ whole genome shotgun (WGS) entry which is preliminary data.</text>
</comment>
<dbReference type="InterPro" id="IPR027417">
    <property type="entry name" value="P-loop_NTPase"/>
</dbReference>
<dbReference type="InterPro" id="IPR050683">
    <property type="entry name" value="Bact_Polysacc_Export_ATP-bd"/>
</dbReference>
<dbReference type="AlphaFoldDB" id="A0A444JCU8"/>
<evidence type="ECO:0000313" key="6">
    <source>
        <dbReference type="EMBL" id="RWX50940.1"/>
    </source>
</evidence>
<dbReference type="SUPFAM" id="SSF52540">
    <property type="entry name" value="P-loop containing nucleoside triphosphate hydrolases"/>
    <property type="match status" value="1"/>
</dbReference>
<keyword evidence="4 6" id="KW-0067">ATP-binding</keyword>
<evidence type="ECO:0000259" key="5">
    <source>
        <dbReference type="PROSITE" id="PS50893"/>
    </source>
</evidence>
<dbReference type="InterPro" id="IPR003439">
    <property type="entry name" value="ABC_transporter-like_ATP-bd"/>
</dbReference>
<evidence type="ECO:0000256" key="1">
    <source>
        <dbReference type="ARBA" id="ARBA00005417"/>
    </source>
</evidence>
<proteinExistence type="inferred from homology"/>
<dbReference type="Proteomes" id="UP000287615">
    <property type="component" value="Unassembled WGS sequence"/>
</dbReference>
<reference evidence="6 7" key="1">
    <citation type="submission" date="2017-01" db="EMBL/GenBank/DDBJ databases">
        <title>The cable genome- insights into the physiology and evolution of filamentous bacteria capable of sulfide oxidation via long distance electron transfer.</title>
        <authorList>
            <person name="Schreiber L."/>
            <person name="Bjerg J.T."/>
            <person name="Boggild A."/>
            <person name="Van De Vossenberg J."/>
            <person name="Meysman F."/>
            <person name="Nielsen L.P."/>
            <person name="Schramm A."/>
            <person name="Kjeldsen K.U."/>
        </authorList>
    </citation>
    <scope>NUCLEOTIDE SEQUENCE [LARGE SCALE GENOMIC DNA]</scope>
    <source>
        <strain evidence="6">A3</strain>
    </source>
</reference>
<feature type="domain" description="ABC transporter" evidence="5">
    <location>
        <begin position="43"/>
        <end position="268"/>
    </location>
</feature>
<keyword evidence="2" id="KW-0813">Transport</keyword>
<dbReference type="InterPro" id="IPR003593">
    <property type="entry name" value="AAA+_ATPase"/>
</dbReference>
<dbReference type="GO" id="GO:0005524">
    <property type="term" value="F:ATP binding"/>
    <property type="evidence" value="ECO:0007669"/>
    <property type="project" value="UniProtKB-KW"/>
</dbReference>
<dbReference type="SMART" id="SM00382">
    <property type="entry name" value="AAA"/>
    <property type="match status" value="1"/>
</dbReference>
<dbReference type="PROSITE" id="PS50893">
    <property type="entry name" value="ABC_TRANSPORTER_2"/>
    <property type="match status" value="1"/>
</dbReference>
<dbReference type="InterPro" id="IPR015860">
    <property type="entry name" value="ABC_transpr_TagH-like"/>
</dbReference>
<dbReference type="PANTHER" id="PTHR46743:SF2">
    <property type="entry name" value="TEICHOIC ACIDS EXPORT ATP-BINDING PROTEIN TAGH"/>
    <property type="match status" value="1"/>
</dbReference>
<protein>
    <submittedName>
        <fullName evidence="6">Lipopolysaccharide transport system ATP-binding protein</fullName>
    </submittedName>
</protein>
<dbReference type="EMBL" id="MTKR01000003">
    <property type="protein sequence ID" value="RWX50940.1"/>
    <property type="molecule type" value="Genomic_DNA"/>
</dbReference>
<dbReference type="Gene3D" id="3.40.50.300">
    <property type="entry name" value="P-loop containing nucleotide triphosphate hydrolases"/>
    <property type="match status" value="1"/>
</dbReference>
<dbReference type="PANTHER" id="PTHR46743">
    <property type="entry name" value="TEICHOIC ACIDS EXPORT ATP-BINDING PROTEIN TAGH"/>
    <property type="match status" value="1"/>
</dbReference>
<accession>A0A444JCU8</accession>
<dbReference type="CDD" id="cd03220">
    <property type="entry name" value="ABC_KpsT_Wzt"/>
    <property type="match status" value="1"/>
</dbReference>
<dbReference type="InterPro" id="IPR029439">
    <property type="entry name" value="Wzt_C"/>
</dbReference>
<organism evidence="6 7">
    <name type="scientific">Candidatus Electrothrix marina</name>
    <dbReference type="NCBI Taxonomy" id="1859130"/>
    <lineage>
        <taxon>Bacteria</taxon>
        <taxon>Pseudomonadati</taxon>
        <taxon>Thermodesulfobacteriota</taxon>
        <taxon>Desulfobulbia</taxon>
        <taxon>Desulfobulbales</taxon>
        <taxon>Desulfobulbaceae</taxon>
        <taxon>Candidatus Electrothrix</taxon>
    </lineage>
</organism>
<keyword evidence="3" id="KW-0547">Nucleotide-binding</keyword>
<comment type="similarity">
    <text evidence="1">Belongs to the ABC transporter superfamily.</text>
</comment>
<gene>
    <name evidence="6" type="ORF">VU00_10035</name>
</gene>